<accession>A0A4C1TFI0</accession>
<evidence type="ECO:0000313" key="2">
    <source>
        <dbReference type="Proteomes" id="UP000299102"/>
    </source>
</evidence>
<gene>
    <name evidence="1" type="ORF">EVAR_8203_1</name>
</gene>
<keyword evidence="2" id="KW-1185">Reference proteome</keyword>
<organism evidence="1 2">
    <name type="scientific">Eumeta variegata</name>
    <name type="common">Bagworm moth</name>
    <name type="synonym">Eumeta japonica</name>
    <dbReference type="NCBI Taxonomy" id="151549"/>
    <lineage>
        <taxon>Eukaryota</taxon>
        <taxon>Metazoa</taxon>
        <taxon>Ecdysozoa</taxon>
        <taxon>Arthropoda</taxon>
        <taxon>Hexapoda</taxon>
        <taxon>Insecta</taxon>
        <taxon>Pterygota</taxon>
        <taxon>Neoptera</taxon>
        <taxon>Endopterygota</taxon>
        <taxon>Lepidoptera</taxon>
        <taxon>Glossata</taxon>
        <taxon>Ditrysia</taxon>
        <taxon>Tineoidea</taxon>
        <taxon>Psychidae</taxon>
        <taxon>Oiketicinae</taxon>
        <taxon>Eumeta</taxon>
    </lineage>
</organism>
<dbReference type="EMBL" id="BGZK01000056">
    <property type="protein sequence ID" value="GBP13279.1"/>
    <property type="molecule type" value="Genomic_DNA"/>
</dbReference>
<dbReference type="AlphaFoldDB" id="A0A4C1TFI0"/>
<comment type="caution">
    <text evidence="1">The sequence shown here is derived from an EMBL/GenBank/DDBJ whole genome shotgun (WGS) entry which is preliminary data.</text>
</comment>
<dbReference type="Proteomes" id="UP000299102">
    <property type="component" value="Unassembled WGS sequence"/>
</dbReference>
<name>A0A4C1TFI0_EUMVA</name>
<reference evidence="1 2" key="1">
    <citation type="journal article" date="2019" name="Commun. Biol.">
        <title>The bagworm genome reveals a unique fibroin gene that provides high tensile strength.</title>
        <authorList>
            <person name="Kono N."/>
            <person name="Nakamura H."/>
            <person name="Ohtoshi R."/>
            <person name="Tomita M."/>
            <person name="Numata K."/>
            <person name="Arakawa K."/>
        </authorList>
    </citation>
    <scope>NUCLEOTIDE SEQUENCE [LARGE SCALE GENOMIC DNA]</scope>
</reference>
<proteinExistence type="predicted"/>
<evidence type="ECO:0000313" key="1">
    <source>
        <dbReference type="EMBL" id="GBP13279.1"/>
    </source>
</evidence>
<sequence>MVDPEENDFRKKVKSQLYKLFVCLNGPTHSNGIVYVVDGGFIPHKIIWQNETVEEIMNKYWRRVEKHYAASSYIVFDGYPKIEISVTVTTVPAANSTKRKERSRRKNLR</sequence>
<dbReference type="OrthoDB" id="6753017at2759"/>
<protein>
    <submittedName>
        <fullName evidence="1">Uncharacterized protein</fullName>
    </submittedName>
</protein>